<dbReference type="OrthoDB" id="1925259at2759"/>
<feature type="domain" description="DUF4378" evidence="3">
    <location>
        <begin position="787"/>
        <end position="925"/>
    </location>
</feature>
<dbReference type="InterPro" id="IPR032795">
    <property type="entry name" value="DUF3741-assoc"/>
</dbReference>
<dbReference type="InterPro" id="IPR022212">
    <property type="entry name" value="DUF3741"/>
</dbReference>
<feature type="region of interest" description="Disordered" evidence="1">
    <location>
        <begin position="579"/>
        <end position="602"/>
    </location>
</feature>
<feature type="region of interest" description="Disordered" evidence="1">
    <location>
        <begin position="623"/>
        <end position="707"/>
    </location>
</feature>
<proteinExistence type="predicted"/>
<reference evidence="5" key="1">
    <citation type="submission" date="2019-07" db="EMBL/GenBank/DDBJ databases">
        <authorList>
            <person name="Dittberner H."/>
        </authorList>
    </citation>
    <scope>NUCLEOTIDE SEQUENCE [LARGE SCALE GENOMIC DNA]</scope>
</reference>
<evidence type="ECO:0000259" key="2">
    <source>
        <dbReference type="Pfam" id="PF12552"/>
    </source>
</evidence>
<feature type="compositionally biased region" description="Polar residues" evidence="1">
    <location>
        <begin position="628"/>
        <end position="638"/>
    </location>
</feature>
<dbReference type="Pfam" id="PF12552">
    <property type="entry name" value="DUF3741"/>
    <property type="match status" value="1"/>
</dbReference>
<feature type="region of interest" description="Disordered" evidence="1">
    <location>
        <begin position="95"/>
        <end position="137"/>
    </location>
</feature>
<gene>
    <name evidence="5" type="ORF">ANE_LOCUS16471</name>
</gene>
<dbReference type="PANTHER" id="PTHR46836:SF8">
    <property type="entry name" value="AFADIN"/>
    <property type="match status" value="1"/>
</dbReference>
<evidence type="ECO:0000256" key="1">
    <source>
        <dbReference type="SAM" id="MobiDB-lite"/>
    </source>
</evidence>
<feature type="region of interest" description="Disordered" evidence="1">
    <location>
        <begin position="1"/>
        <end position="44"/>
    </location>
</feature>
<keyword evidence="6" id="KW-1185">Reference proteome</keyword>
<dbReference type="Pfam" id="PF14309">
    <property type="entry name" value="DUF4378"/>
    <property type="match status" value="1"/>
</dbReference>
<evidence type="ECO:0000259" key="4">
    <source>
        <dbReference type="Pfam" id="PF14383"/>
    </source>
</evidence>
<dbReference type="Proteomes" id="UP000489600">
    <property type="component" value="Unassembled WGS sequence"/>
</dbReference>
<feature type="domain" description="DUF3741" evidence="4">
    <location>
        <begin position="76"/>
        <end position="101"/>
    </location>
</feature>
<feature type="compositionally biased region" description="Basic and acidic residues" evidence="1">
    <location>
        <begin position="254"/>
        <end position="270"/>
    </location>
</feature>
<comment type="caution">
    <text evidence="5">The sequence shown here is derived from an EMBL/GenBank/DDBJ whole genome shotgun (WGS) entry which is preliminary data.</text>
</comment>
<dbReference type="PANTHER" id="PTHR46836">
    <property type="entry name" value="AFADIN"/>
    <property type="match status" value="1"/>
</dbReference>
<feature type="compositionally biased region" description="Polar residues" evidence="1">
    <location>
        <begin position="391"/>
        <end position="400"/>
    </location>
</feature>
<evidence type="ECO:0000259" key="3">
    <source>
        <dbReference type="Pfam" id="PF14309"/>
    </source>
</evidence>
<feature type="compositionally biased region" description="Low complexity" evidence="1">
    <location>
        <begin position="590"/>
        <end position="600"/>
    </location>
</feature>
<protein>
    <recommendedName>
        <fullName evidence="7">DUF4378 domain-containing protein</fullName>
    </recommendedName>
</protein>
<evidence type="ECO:0008006" key="7">
    <source>
        <dbReference type="Google" id="ProtNLM"/>
    </source>
</evidence>
<dbReference type="Pfam" id="PF14383">
    <property type="entry name" value="VARLMGL"/>
    <property type="match status" value="1"/>
</dbReference>
<feature type="compositionally biased region" description="Basic and acidic residues" evidence="1">
    <location>
        <begin position="691"/>
        <end position="700"/>
    </location>
</feature>
<feature type="region of interest" description="Disordered" evidence="1">
    <location>
        <begin position="235"/>
        <end position="289"/>
    </location>
</feature>
<accession>A0A565BXF9</accession>
<dbReference type="AlphaFoldDB" id="A0A565BXF9"/>
<feature type="compositionally biased region" description="Basic and acidic residues" evidence="1">
    <location>
        <begin position="1"/>
        <end position="16"/>
    </location>
</feature>
<feature type="region of interest" description="Disordered" evidence="1">
    <location>
        <begin position="327"/>
        <end position="456"/>
    </location>
</feature>
<dbReference type="InterPro" id="IPR025486">
    <property type="entry name" value="DUF4378"/>
</dbReference>
<sequence length="932" mass="104856">MDRFRFRNLTSRDRLASKVPTSLQGKKQSQRSSRSSSSEYNSCHCEALSENKLQPHQSSTGVPMKSLLAQEMSKQKESKKRSPSIIARLMGLDVLPPQSSSSHRQHKSVENQQGRSGGGSSTSYDGNKSLRRSSKGEQKFKDVFEVMDAKKAESNRNLYHQGRVNAANLTQAEMAFIRQKFMEAKRLSTDERFRNSKEFNDALEALDSNKDLLLKFLQHPDSLFTKHLHDLQSVPHKPQYSQAPSLKSPQNSQRHVDGLKTQKVDRDLLRKSQRSPHQHGGGSGCSSRCHTRHVSYDTLDLPIEELGKTSESQPTKIVVLKPNLGEPRYAGRTFASPSSSSDEFRADRRLPCTSNHGRQKSYEDIRHSRQNSRDSGESSKIMSRQRKASCGNGSAMSFETSGFRGYAGDESSSGSDSASETELVPVTSRTRAAFNRKNYHRSLHSKSTTSSVSREAKRRLSERWKLTHKFEQEIEISRSGTLAEMLATSDREARPASFNGLIFEEGISKRVESNLQWSELQEPVGISSRDGWKGSWSRKFSKSKTIMNQESTSGYTIVLPKLLIDRDELVKGNSSHHVESYLSSKSRPGSNKSHSSYNSSPEVNISPSLCKFLYTNDEIRKEKLSPSKARSSFSVDANSDTEDDSTSDDIKTAMSSEAPDLSTVTTLTDPDISRIPTEDVSHSSVSVPEPQSRETSKEGDQPSPVSVLEASFDDDASSTSECFESVSADLQGLRMQLQLLKLESAAYNEGAMLLSSDDDTDQEESSTITDETVITREVGEEDWKTLYLVDLLANSSFGDSDHNTVMETPVDPSLFQDLEKKYSRLKTSTRLERKFLFDQISRELIQMLKQFSDPHPWIKSTRMVPKWDTNMIQEKLRDLVTRKDEKPSKDDDVEEKELQWLSLEDDTEIIGRDIEEMLTDELLAELVLDAIF</sequence>
<feature type="domain" description="DUF3741" evidence="2">
    <location>
        <begin position="178"/>
        <end position="222"/>
    </location>
</feature>
<feature type="compositionally biased region" description="Low complexity" evidence="1">
    <location>
        <begin position="408"/>
        <end position="420"/>
    </location>
</feature>
<dbReference type="EMBL" id="CABITT030000005">
    <property type="protein sequence ID" value="VVB06027.1"/>
    <property type="molecule type" value="Genomic_DNA"/>
</dbReference>
<feature type="compositionally biased region" description="Polar residues" evidence="1">
    <location>
        <begin position="239"/>
        <end position="253"/>
    </location>
</feature>
<feature type="compositionally biased region" description="Basic and acidic residues" evidence="1">
    <location>
        <begin position="360"/>
        <end position="377"/>
    </location>
</feature>
<organism evidence="5 6">
    <name type="scientific">Arabis nemorensis</name>
    <dbReference type="NCBI Taxonomy" id="586526"/>
    <lineage>
        <taxon>Eukaryota</taxon>
        <taxon>Viridiplantae</taxon>
        <taxon>Streptophyta</taxon>
        <taxon>Embryophyta</taxon>
        <taxon>Tracheophyta</taxon>
        <taxon>Spermatophyta</taxon>
        <taxon>Magnoliopsida</taxon>
        <taxon>eudicotyledons</taxon>
        <taxon>Gunneridae</taxon>
        <taxon>Pentapetalae</taxon>
        <taxon>rosids</taxon>
        <taxon>malvids</taxon>
        <taxon>Brassicales</taxon>
        <taxon>Brassicaceae</taxon>
        <taxon>Arabideae</taxon>
        <taxon>Arabis</taxon>
    </lineage>
</organism>
<name>A0A565BXF9_9BRAS</name>
<evidence type="ECO:0000313" key="6">
    <source>
        <dbReference type="Proteomes" id="UP000489600"/>
    </source>
</evidence>
<evidence type="ECO:0000313" key="5">
    <source>
        <dbReference type="EMBL" id="VVB06027.1"/>
    </source>
</evidence>